<evidence type="ECO:0000256" key="1">
    <source>
        <dbReference type="SAM" id="SignalP"/>
    </source>
</evidence>
<dbReference type="EMBL" id="BSFE01000002">
    <property type="protein sequence ID" value="GLK51182.1"/>
    <property type="molecule type" value="Genomic_DNA"/>
</dbReference>
<dbReference type="RefSeq" id="WP_271185574.1">
    <property type="nucleotide sequence ID" value="NZ_BSFE01000002.1"/>
</dbReference>
<gene>
    <name evidence="3" type="ORF">GCM10017621_06900</name>
</gene>
<dbReference type="AlphaFoldDB" id="A0A9W6IIX2"/>
<dbReference type="Proteomes" id="UP001143486">
    <property type="component" value="Unassembled WGS sequence"/>
</dbReference>
<name>A0A9W6IIX2_9PROT</name>
<accession>A0A9W6IIX2</accession>
<reference evidence="3" key="1">
    <citation type="journal article" date="2014" name="Int. J. Syst. Evol. Microbiol.">
        <title>Complete genome sequence of Corynebacterium casei LMG S-19264T (=DSM 44701T), isolated from a smear-ripened cheese.</title>
        <authorList>
            <consortium name="US DOE Joint Genome Institute (JGI-PGF)"/>
            <person name="Walter F."/>
            <person name="Albersmeier A."/>
            <person name="Kalinowski J."/>
            <person name="Ruckert C."/>
        </authorList>
    </citation>
    <scope>NUCLEOTIDE SEQUENCE</scope>
    <source>
        <strain evidence="3">VKM B-1513</strain>
    </source>
</reference>
<evidence type="ECO:0000259" key="2">
    <source>
        <dbReference type="Pfam" id="PF13372"/>
    </source>
</evidence>
<feature type="chain" id="PRO_5040859184" description="Alginate export domain-containing protein" evidence="1">
    <location>
        <begin position="25"/>
        <end position="407"/>
    </location>
</feature>
<reference evidence="3" key="2">
    <citation type="submission" date="2023-01" db="EMBL/GenBank/DDBJ databases">
        <authorList>
            <person name="Sun Q."/>
            <person name="Evtushenko L."/>
        </authorList>
    </citation>
    <scope>NUCLEOTIDE SEQUENCE</scope>
    <source>
        <strain evidence="3">VKM B-1513</strain>
    </source>
</reference>
<dbReference type="InterPro" id="IPR025388">
    <property type="entry name" value="Alginate_export_dom"/>
</dbReference>
<proteinExistence type="predicted"/>
<keyword evidence="1" id="KW-0732">Signal</keyword>
<feature type="signal peptide" evidence="1">
    <location>
        <begin position="1"/>
        <end position="24"/>
    </location>
</feature>
<evidence type="ECO:0000313" key="4">
    <source>
        <dbReference type="Proteomes" id="UP001143486"/>
    </source>
</evidence>
<dbReference type="Pfam" id="PF13372">
    <property type="entry name" value="Alginate_exp"/>
    <property type="match status" value="1"/>
</dbReference>
<keyword evidence="4" id="KW-1185">Reference proteome</keyword>
<organism evidence="3 4">
    <name type="scientific">Maricaulis virginensis</name>
    <dbReference type="NCBI Taxonomy" id="144022"/>
    <lineage>
        <taxon>Bacteria</taxon>
        <taxon>Pseudomonadati</taxon>
        <taxon>Pseudomonadota</taxon>
        <taxon>Alphaproteobacteria</taxon>
        <taxon>Maricaulales</taxon>
        <taxon>Maricaulaceae</taxon>
        <taxon>Maricaulis</taxon>
    </lineage>
</organism>
<evidence type="ECO:0000313" key="3">
    <source>
        <dbReference type="EMBL" id="GLK51182.1"/>
    </source>
</evidence>
<feature type="domain" description="Alginate export" evidence="2">
    <location>
        <begin position="106"/>
        <end position="253"/>
    </location>
</feature>
<sequence length="407" mass="44160">MKTMTATLAAALLVGAAAAPLAVADNSLPGDILVDMRMRYENVAQDGKLGADAITLRTRLGWKSPEWNGFTFLGEVENVTAVDGDDDYNSGFNGLSQYAGIKDGEFTELNRLQVAFSPFENVTVTLGRQYLQFDDGQFVASAGHRQDKNSHDAIRIGWSHGAFDASYVYHDRINRGPGDNSDWQSDSHLFHAGYEINDTLDVSGFAYFIDITSAGGRDRSNTTLGARLAGERSYGDLGVEYAVMYAHQTDYASATIDFNLAYFASDLAFSYGGAELALGYDVIEGNGSTGFANPLGKNHDFLGWADVFSGGGRQGTVDGVEDFNVMLSWSREWEAGFVRGLSTGVRRHEFEAERTGADLGSEWDAFVELDLPQGLSLALETADYDGPGVAPAPADVSRTWVVLSYRR</sequence>
<protein>
    <recommendedName>
        <fullName evidence="2">Alginate export domain-containing protein</fullName>
    </recommendedName>
</protein>
<comment type="caution">
    <text evidence="3">The sequence shown here is derived from an EMBL/GenBank/DDBJ whole genome shotgun (WGS) entry which is preliminary data.</text>
</comment>